<gene>
    <name evidence="2" type="ORF">MNEG_14789</name>
</gene>
<evidence type="ECO:0000313" key="2">
    <source>
        <dbReference type="EMBL" id="KIY93174.1"/>
    </source>
</evidence>
<organism evidence="2 3">
    <name type="scientific">Monoraphidium neglectum</name>
    <dbReference type="NCBI Taxonomy" id="145388"/>
    <lineage>
        <taxon>Eukaryota</taxon>
        <taxon>Viridiplantae</taxon>
        <taxon>Chlorophyta</taxon>
        <taxon>core chlorophytes</taxon>
        <taxon>Chlorophyceae</taxon>
        <taxon>CS clade</taxon>
        <taxon>Sphaeropleales</taxon>
        <taxon>Selenastraceae</taxon>
        <taxon>Monoraphidium</taxon>
    </lineage>
</organism>
<accession>A0A0D2LN23</accession>
<feature type="compositionally biased region" description="Pro residues" evidence="1">
    <location>
        <begin position="99"/>
        <end position="109"/>
    </location>
</feature>
<dbReference type="AlphaFoldDB" id="A0A0D2LN23"/>
<dbReference type="EMBL" id="KK104985">
    <property type="protein sequence ID" value="KIY93174.1"/>
    <property type="molecule type" value="Genomic_DNA"/>
</dbReference>
<evidence type="ECO:0000313" key="3">
    <source>
        <dbReference type="Proteomes" id="UP000054498"/>
    </source>
</evidence>
<evidence type="ECO:0000256" key="1">
    <source>
        <dbReference type="SAM" id="MobiDB-lite"/>
    </source>
</evidence>
<feature type="region of interest" description="Disordered" evidence="1">
    <location>
        <begin position="44"/>
        <end position="152"/>
    </location>
</feature>
<proteinExistence type="predicted"/>
<feature type="compositionally biased region" description="Low complexity" evidence="1">
    <location>
        <begin position="89"/>
        <end position="98"/>
    </location>
</feature>
<keyword evidence="3" id="KW-1185">Reference proteome</keyword>
<dbReference type="GeneID" id="25732385"/>
<name>A0A0D2LN23_9CHLO</name>
<feature type="compositionally biased region" description="Gly residues" evidence="1">
    <location>
        <begin position="64"/>
        <end position="74"/>
    </location>
</feature>
<feature type="compositionally biased region" description="Low complexity" evidence="1">
    <location>
        <begin position="110"/>
        <end position="132"/>
    </location>
</feature>
<sequence length="152" mass="14922">MTSCWQADPTKRPGFDALVTCFELLLAGCCEGGYEQVRAAQGATAGGAKGAVRPAPIGSPSRGGLPGAGAGARGGCEVCGPPAGGAGPGALARRAPALQPSPPQLPPPLQQEGGTPQSAQQPPQQSQKAPTSPLAPKTSGGLASSRFIGGWD</sequence>
<dbReference type="KEGG" id="mng:MNEG_14789"/>
<protein>
    <submittedName>
        <fullName evidence="2">Uncharacterized protein</fullName>
    </submittedName>
</protein>
<reference evidence="2 3" key="1">
    <citation type="journal article" date="2013" name="BMC Genomics">
        <title>Reconstruction of the lipid metabolism for the microalga Monoraphidium neglectum from its genome sequence reveals characteristics suitable for biofuel production.</title>
        <authorList>
            <person name="Bogen C."/>
            <person name="Al-Dilaimi A."/>
            <person name="Albersmeier A."/>
            <person name="Wichmann J."/>
            <person name="Grundmann M."/>
            <person name="Rupp O."/>
            <person name="Lauersen K.J."/>
            <person name="Blifernez-Klassen O."/>
            <person name="Kalinowski J."/>
            <person name="Goesmann A."/>
            <person name="Mussgnug J.H."/>
            <person name="Kruse O."/>
        </authorList>
    </citation>
    <scope>NUCLEOTIDE SEQUENCE [LARGE SCALE GENOMIC DNA]</scope>
    <source>
        <strain evidence="2 3">SAG 48.87</strain>
    </source>
</reference>
<dbReference type="RefSeq" id="XP_013892194.1">
    <property type="nucleotide sequence ID" value="XM_014036740.1"/>
</dbReference>
<dbReference type="Proteomes" id="UP000054498">
    <property type="component" value="Unassembled WGS sequence"/>
</dbReference>